<feature type="region of interest" description="Disordered" evidence="1">
    <location>
        <begin position="240"/>
        <end position="270"/>
    </location>
</feature>
<name>A0A0F7SSW1_PHARH</name>
<reference evidence="2" key="1">
    <citation type="submission" date="2014-08" db="EMBL/GenBank/DDBJ databases">
        <authorList>
            <person name="Sharma Rahul"/>
            <person name="Thines Marco"/>
        </authorList>
    </citation>
    <scope>NUCLEOTIDE SEQUENCE</scope>
</reference>
<feature type="compositionally biased region" description="Polar residues" evidence="1">
    <location>
        <begin position="240"/>
        <end position="254"/>
    </location>
</feature>
<feature type="compositionally biased region" description="Basic and acidic residues" evidence="1">
    <location>
        <begin position="49"/>
        <end position="60"/>
    </location>
</feature>
<organism evidence="2">
    <name type="scientific">Phaffia rhodozyma</name>
    <name type="common">Yeast</name>
    <name type="synonym">Xanthophyllomyces dendrorhous</name>
    <dbReference type="NCBI Taxonomy" id="264483"/>
    <lineage>
        <taxon>Eukaryota</taxon>
        <taxon>Fungi</taxon>
        <taxon>Dikarya</taxon>
        <taxon>Basidiomycota</taxon>
        <taxon>Agaricomycotina</taxon>
        <taxon>Tremellomycetes</taxon>
        <taxon>Cystofilobasidiales</taxon>
        <taxon>Mrakiaceae</taxon>
        <taxon>Phaffia</taxon>
    </lineage>
</organism>
<feature type="region of interest" description="Disordered" evidence="1">
    <location>
        <begin position="30"/>
        <end position="142"/>
    </location>
</feature>
<sequence length="931" mass="103579">MTRWKITASQAAYRAGSQRIPIETRSIHSLSASYQQSNQSASYAPSDKILSKDSARKEPNFDAFLSLRNATPRKSRQKKPTSWTPNHGNRSEKRSTSSSKPYNSEETASAIPTTWNRSQPWSRPRPPINASKPTPPIQLSQPETISSVPTIESYTPSFSFSSPTAPVSTPRSSPSISKHDLLALMQHARPSSSSSPAQPKLPLTFHIPTDLLEAVENQKQGDSKNLLESLLVSVMSRSHQAQQVMTPGSTSPRQTADGFSRSSTEQDNAHPIRTADIDRLILRILSPAYENPANISLLLNLLPMLLSFAPERSRYMSPKTIAFLLFNSSDPIKGFEYLDSQCQPEDQAEMFSPTDLGLIWKAWVGSTQPYQALQHAQTRLRAMGLSANEETFDDHILGILLRYPAVHHLETVVRNLPSDFQKASRGQPTEFIVTMQDVLVRLFDLAEIAEDKEFLYWISQQICQLSRVEPIKKQAQSVCQQIQAAAEVVVLDFVERWDLPGMRTQISNLTRYLDPLDSIIIPPRWTEQNASKDDTVSGCSSCTPVDLDILDRISRTWADDRKGRLWKALVKGSALEDGQSWKSMFQIYLLGSKGIHHELQRPDEMIFPVIDTLGKNLGRYTGDQKKKFAREVLVDKAFIHTLMATPAFRLTPSDSTGISISTPAIVPAALSDQAGRIIRTILEPFLRTPVLPRTENKLYDALLESLSHLTTYQPVLGLGYSKDALRHLLTLAPSPALMVRTIRLFLLFRPHQTASSATTAAANDEHGWSRSILSPELAAETANSILSRLYSTPDVSQPGPILDLVDLSNEIVGVDTDVETKLSWLRRLLRRYIEILTLLDLPAANPTSNEGPSLDRRENKRPGSKGTVNKAYRAHQLGEIQNAIIKVERWAADRPGLFAPSSSTSTVKSSGDVRGLIAQIKLKSDRASRLV</sequence>
<evidence type="ECO:0000313" key="2">
    <source>
        <dbReference type="EMBL" id="CED83635.1"/>
    </source>
</evidence>
<feature type="compositionally biased region" description="Polar residues" evidence="1">
    <location>
        <begin position="96"/>
        <end position="121"/>
    </location>
</feature>
<proteinExistence type="predicted"/>
<dbReference type="EMBL" id="LN483157">
    <property type="protein sequence ID" value="CED83635.1"/>
    <property type="molecule type" value="Genomic_DNA"/>
</dbReference>
<evidence type="ECO:0000256" key="1">
    <source>
        <dbReference type="SAM" id="MobiDB-lite"/>
    </source>
</evidence>
<feature type="region of interest" description="Disordered" evidence="1">
    <location>
        <begin position="846"/>
        <end position="868"/>
    </location>
</feature>
<dbReference type="AlphaFoldDB" id="A0A0F7SSW1"/>
<accession>A0A0F7SSW1</accession>
<protein>
    <submittedName>
        <fullName evidence="2">Uncharacterized protein</fullName>
    </submittedName>
</protein>
<feature type="compositionally biased region" description="Low complexity" evidence="1">
    <location>
        <begin position="30"/>
        <end position="46"/>
    </location>
</feature>